<comment type="caution">
    <text evidence="2">The sequence shown here is derived from an EMBL/GenBank/DDBJ whole genome shotgun (WGS) entry which is preliminary data.</text>
</comment>
<keyword evidence="3" id="KW-1185">Reference proteome</keyword>
<dbReference type="GeneID" id="40323311"/>
<feature type="compositionally biased region" description="Low complexity" evidence="1">
    <location>
        <begin position="236"/>
        <end position="248"/>
    </location>
</feature>
<feature type="compositionally biased region" description="Low complexity" evidence="1">
    <location>
        <begin position="314"/>
        <end position="328"/>
    </location>
</feature>
<reference evidence="2 3" key="1">
    <citation type="journal article" date="2018" name="BMC Genomics">
        <title>Genomic comparison of Trypanosoma conorhini and Trypanosoma rangeli to Trypanosoma cruzi strains of high and low virulence.</title>
        <authorList>
            <person name="Bradwell K.R."/>
            <person name="Koparde V.N."/>
            <person name="Matveyev A.V."/>
            <person name="Serrano M.G."/>
            <person name="Alves J.M."/>
            <person name="Parikh H."/>
            <person name="Huang B."/>
            <person name="Lee V."/>
            <person name="Espinosa-Alvarez O."/>
            <person name="Ortiz P.A."/>
            <person name="Costa-Martins A.G."/>
            <person name="Teixeira M.M."/>
            <person name="Buck G.A."/>
        </authorList>
    </citation>
    <scope>NUCLEOTIDE SEQUENCE [LARGE SCALE GENOMIC DNA]</scope>
    <source>
        <strain evidence="2 3">025E</strain>
    </source>
</reference>
<feature type="non-terminal residue" evidence="2">
    <location>
        <position position="404"/>
    </location>
</feature>
<dbReference type="AlphaFoldDB" id="A0A422MX40"/>
<evidence type="ECO:0000256" key="1">
    <source>
        <dbReference type="SAM" id="MobiDB-lite"/>
    </source>
</evidence>
<feature type="compositionally biased region" description="Polar residues" evidence="1">
    <location>
        <begin position="338"/>
        <end position="351"/>
    </location>
</feature>
<feature type="compositionally biased region" description="Pro residues" evidence="1">
    <location>
        <begin position="249"/>
        <end position="266"/>
    </location>
</feature>
<organism evidence="2 3">
    <name type="scientific">Trypanosoma conorhini</name>
    <dbReference type="NCBI Taxonomy" id="83891"/>
    <lineage>
        <taxon>Eukaryota</taxon>
        <taxon>Discoba</taxon>
        <taxon>Euglenozoa</taxon>
        <taxon>Kinetoplastea</taxon>
        <taxon>Metakinetoplastina</taxon>
        <taxon>Trypanosomatida</taxon>
        <taxon>Trypanosomatidae</taxon>
        <taxon>Trypanosoma</taxon>
    </lineage>
</organism>
<accession>A0A422MX40</accession>
<evidence type="ECO:0000313" key="3">
    <source>
        <dbReference type="Proteomes" id="UP000284403"/>
    </source>
</evidence>
<proteinExistence type="predicted"/>
<dbReference type="EMBL" id="MKKU01001103">
    <property type="protein sequence ID" value="RNE97731.1"/>
    <property type="molecule type" value="Genomic_DNA"/>
</dbReference>
<name>A0A422MX40_9TRYP</name>
<feature type="compositionally biased region" description="Polar residues" evidence="1">
    <location>
        <begin position="382"/>
        <end position="392"/>
    </location>
</feature>
<gene>
    <name evidence="2" type="ORF">Tco025E_09700</name>
</gene>
<dbReference type="Proteomes" id="UP000284403">
    <property type="component" value="Unassembled WGS sequence"/>
</dbReference>
<protein>
    <submittedName>
        <fullName evidence="2">Putative mucin-like glycoprotein</fullName>
    </submittedName>
</protein>
<dbReference type="RefSeq" id="XP_029223676.1">
    <property type="nucleotide sequence ID" value="XM_029376510.1"/>
</dbReference>
<evidence type="ECO:0000313" key="2">
    <source>
        <dbReference type="EMBL" id="RNE97731.1"/>
    </source>
</evidence>
<feature type="region of interest" description="Disordered" evidence="1">
    <location>
        <begin position="209"/>
        <end position="404"/>
    </location>
</feature>
<feature type="non-terminal residue" evidence="2">
    <location>
        <position position="1"/>
    </location>
</feature>
<sequence>CGCRALLRELSGLPPFSSLPPPALTLCAAPHRAPHFSLCFFLFAAPQPTGSAATLLPPPPPLFLLMALAVRRRAVCALALLALLCASFLCGANAEGPAANVNVSVEVSCPNTNDNKLRWRVAGKSNSDWNECPQAVTGAGSIESAAYSNTLCLIAGSAYLDTSLTRNCPASQPADGDTNKVVAFTMNCTAAANSALHNLSKSEGGTVTINAAEDPLGGSGDCASPTSSPPAAEVRSLPQPQSPQAPAGPQAPPQSSPQQLPPPPAPVKTEHEDNPSGVGRSVPEEPTAPAGLPGTVAGPTGSRESSAEGRRETPTPSAGTAASPAQATDRAADGPGGTQTPSTPQGRSGTPNAAPPASGNDGITITTTTRSSSDGKEAKSNADGSATNSNATRKAVANAADSSA</sequence>